<evidence type="ECO:0000256" key="11">
    <source>
        <dbReference type="SAM" id="Phobius"/>
    </source>
</evidence>
<accession>A0A8J8FKC5</accession>
<keyword evidence="4" id="KW-1003">Cell membrane</keyword>
<dbReference type="InterPro" id="IPR004358">
    <property type="entry name" value="Sig_transdc_His_kin-like_C"/>
</dbReference>
<comment type="caution">
    <text evidence="13">The sequence shown here is derived from an EMBL/GenBank/DDBJ whole genome shotgun (WGS) entry which is preliminary data.</text>
</comment>
<dbReference type="SUPFAM" id="SSF47384">
    <property type="entry name" value="Homodimeric domain of signal transducing histidine kinase"/>
    <property type="match status" value="1"/>
</dbReference>
<dbReference type="RefSeq" id="WP_171609866.1">
    <property type="nucleotide sequence ID" value="NZ_WHPF01000021.1"/>
</dbReference>
<dbReference type="FunFam" id="3.30.565.10:FF:000006">
    <property type="entry name" value="Sensor histidine kinase WalK"/>
    <property type="match status" value="1"/>
</dbReference>
<comment type="catalytic activity">
    <reaction evidence="1">
        <text>ATP + protein L-histidine = ADP + protein N-phospho-L-histidine.</text>
        <dbReference type="EC" id="2.7.13.3"/>
    </reaction>
</comment>
<dbReference type="Gene3D" id="1.10.287.130">
    <property type="match status" value="1"/>
</dbReference>
<evidence type="ECO:0000256" key="4">
    <source>
        <dbReference type="ARBA" id="ARBA00022475"/>
    </source>
</evidence>
<feature type="transmembrane region" description="Helical" evidence="11">
    <location>
        <begin position="75"/>
        <end position="94"/>
    </location>
</feature>
<proteinExistence type="predicted"/>
<evidence type="ECO:0000256" key="6">
    <source>
        <dbReference type="ARBA" id="ARBA00022679"/>
    </source>
</evidence>
<dbReference type="InterPro" id="IPR003661">
    <property type="entry name" value="HisK_dim/P_dom"/>
</dbReference>
<feature type="domain" description="Histidine kinase" evidence="12">
    <location>
        <begin position="113"/>
        <end position="326"/>
    </location>
</feature>
<keyword evidence="10 11" id="KW-0472">Membrane</keyword>
<keyword evidence="7 11" id="KW-0812">Transmembrane</keyword>
<keyword evidence="6" id="KW-0808">Transferase</keyword>
<dbReference type="AlphaFoldDB" id="A0A8J8FKC5"/>
<dbReference type="PROSITE" id="PS50109">
    <property type="entry name" value="HIS_KIN"/>
    <property type="match status" value="1"/>
</dbReference>
<dbReference type="CDD" id="cd00075">
    <property type="entry name" value="HATPase"/>
    <property type="match status" value="1"/>
</dbReference>
<dbReference type="Gene3D" id="3.30.565.10">
    <property type="entry name" value="Histidine kinase-like ATPase, C-terminal domain"/>
    <property type="match status" value="1"/>
</dbReference>
<evidence type="ECO:0000313" key="14">
    <source>
        <dbReference type="Proteomes" id="UP000598971"/>
    </source>
</evidence>
<dbReference type="PRINTS" id="PR00344">
    <property type="entry name" value="BCTRLSENSOR"/>
</dbReference>
<keyword evidence="14" id="KW-1185">Reference proteome</keyword>
<dbReference type="InterPro" id="IPR005467">
    <property type="entry name" value="His_kinase_dom"/>
</dbReference>
<evidence type="ECO:0000256" key="8">
    <source>
        <dbReference type="ARBA" id="ARBA00022777"/>
    </source>
</evidence>
<comment type="subcellular location">
    <subcellularLocation>
        <location evidence="2">Cell membrane</location>
        <topology evidence="2">Multi-pass membrane protein</topology>
    </subcellularLocation>
</comment>
<dbReference type="InterPro" id="IPR003594">
    <property type="entry name" value="HATPase_dom"/>
</dbReference>
<organism evidence="13 14">
    <name type="scientific">Limnovirga soli</name>
    <dbReference type="NCBI Taxonomy" id="2656915"/>
    <lineage>
        <taxon>Bacteria</taxon>
        <taxon>Pseudomonadati</taxon>
        <taxon>Bacteroidota</taxon>
        <taxon>Chitinophagia</taxon>
        <taxon>Chitinophagales</taxon>
        <taxon>Chitinophagaceae</taxon>
        <taxon>Limnovirga</taxon>
    </lineage>
</organism>
<feature type="transmembrane region" description="Helical" evidence="11">
    <location>
        <begin position="12"/>
        <end position="33"/>
    </location>
</feature>
<dbReference type="GO" id="GO:0000155">
    <property type="term" value="F:phosphorelay sensor kinase activity"/>
    <property type="evidence" value="ECO:0007669"/>
    <property type="project" value="InterPro"/>
</dbReference>
<dbReference type="PANTHER" id="PTHR45453">
    <property type="entry name" value="PHOSPHATE REGULON SENSOR PROTEIN PHOR"/>
    <property type="match status" value="1"/>
</dbReference>
<dbReference type="SUPFAM" id="SSF55874">
    <property type="entry name" value="ATPase domain of HSP90 chaperone/DNA topoisomerase II/histidine kinase"/>
    <property type="match status" value="1"/>
</dbReference>
<keyword evidence="9 11" id="KW-1133">Transmembrane helix</keyword>
<protein>
    <recommendedName>
        <fullName evidence="3">histidine kinase</fullName>
        <ecNumber evidence="3">2.7.13.3</ecNumber>
    </recommendedName>
</protein>
<dbReference type="GO" id="GO:0005886">
    <property type="term" value="C:plasma membrane"/>
    <property type="evidence" value="ECO:0007669"/>
    <property type="project" value="UniProtKB-SubCell"/>
</dbReference>
<dbReference type="InterPro" id="IPR036890">
    <property type="entry name" value="HATPase_C_sf"/>
</dbReference>
<keyword evidence="8 13" id="KW-0418">Kinase</keyword>
<dbReference type="InterPro" id="IPR050351">
    <property type="entry name" value="BphY/WalK/GraS-like"/>
</dbReference>
<dbReference type="Pfam" id="PF02518">
    <property type="entry name" value="HATPase_c"/>
    <property type="match status" value="1"/>
</dbReference>
<evidence type="ECO:0000256" key="10">
    <source>
        <dbReference type="ARBA" id="ARBA00023136"/>
    </source>
</evidence>
<evidence type="ECO:0000256" key="1">
    <source>
        <dbReference type="ARBA" id="ARBA00000085"/>
    </source>
</evidence>
<evidence type="ECO:0000256" key="7">
    <source>
        <dbReference type="ARBA" id="ARBA00022692"/>
    </source>
</evidence>
<evidence type="ECO:0000256" key="2">
    <source>
        <dbReference type="ARBA" id="ARBA00004651"/>
    </source>
</evidence>
<dbReference type="EMBL" id="WHPF01000021">
    <property type="protein sequence ID" value="NNV57914.1"/>
    <property type="molecule type" value="Genomic_DNA"/>
</dbReference>
<dbReference type="SMART" id="SM00388">
    <property type="entry name" value="HisKA"/>
    <property type="match status" value="1"/>
</dbReference>
<dbReference type="InterPro" id="IPR036097">
    <property type="entry name" value="HisK_dim/P_sf"/>
</dbReference>
<evidence type="ECO:0000256" key="3">
    <source>
        <dbReference type="ARBA" id="ARBA00012438"/>
    </source>
</evidence>
<evidence type="ECO:0000256" key="5">
    <source>
        <dbReference type="ARBA" id="ARBA00022553"/>
    </source>
</evidence>
<sequence>MIAGIRKQKLTLITWVYLFLLAYIVAALVWWFISLETQNHKMFDLKLAEIKKDDPAYEQKLAIIADERQRKTAQYIGEGSIFLILILVGAVFVYRATRKQIKLSQQQQNFMMAVTHELKTPIAITQLNLETLQKRKLDEAQQQKLLTVAIQETNRLNILTNNILIASQLEAGKYSLNNQQVDISQLVTQIANEFTSRFTKRSFKVEVTPGLFVWGENMLLQLLLNNLIENAIKYSPTPAPVSISLNQQNNQIVLTIADEGMGIADAEKKKIFEKFYRSGNEATRTTKGTGLGLYLCKRIVQDHKAQILIKDNLPQGSIFTVILQSI</sequence>
<reference evidence="13" key="1">
    <citation type="submission" date="2019-10" db="EMBL/GenBank/DDBJ databases">
        <title>Draft genome sequence of Panacibacter sp. KCS-6.</title>
        <authorList>
            <person name="Yim K.J."/>
        </authorList>
    </citation>
    <scope>NUCLEOTIDE SEQUENCE</scope>
    <source>
        <strain evidence="13">KCS-6</strain>
    </source>
</reference>
<dbReference type="Proteomes" id="UP000598971">
    <property type="component" value="Unassembled WGS sequence"/>
</dbReference>
<evidence type="ECO:0000256" key="9">
    <source>
        <dbReference type="ARBA" id="ARBA00022989"/>
    </source>
</evidence>
<keyword evidence="5" id="KW-0597">Phosphoprotein</keyword>
<name>A0A8J8FKC5_9BACT</name>
<dbReference type="GO" id="GO:0016036">
    <property type="term" value="P:cellular response to phosphate starvation"/>
    <property type="evidence" value="ECO:0007669"/>
    <property type="project" value="TreeGrafter"/>
</dbReference>
<dbReference type="SMART" id="SM00387">
    <property type="entry name" value="HATPase_c"/>
    <property type="match status" value="1"/>
</dbReference>
<dbReference type="PANTHER" id="PTHR45453:SF2">
    <property type="entry name" value="HISTIDINE KINASE"/>
    <property type="match status" value="1"/>
</dbReference>
<dbReference type="EC" id="2.7.13.3" evidence="3"/>
<evidence type="ECO:0000313" key="13">
    <source>
        <dbReference type="EMBL" id="NNV57914.1"/>
    </source>
</evidence>
<evidence type="ECO:0000259" key="12">
    <source>
        <dbReference type="PROSITE" id="PS50109"/>
    </source>
</evidence>
<dbReference type="CDD" id="cd00082">
    <property type="entry name" value="HisKA"/>
    <property type="match status" value="1"/>
</dbReference>
<gene>
    <name evidence="13" type="ORF">GD597_20790</name>
</gene>
<dbReference type="Pfam" id="PF00512">
    <property type="entry name" value="HisKA"/>
    <property type="match status" value="1"/>
</dbReference>
<dbReference type="GO" id="GO:0004721">
    <property type="term" value="F:phosphoprotein phosphatase activity"/>
    <property type="evidence" value="ECO:0007669"/>
    <property type="project" value="TreeGrafter"/>
</dbReference>